<dbReference type="CDD" id="cd05692">
    <property type="entry name" value="S1_RPS1_repeat_hs4"/>
    <property type="match status" value="1"/>
</dbReference>
<evidence type="ECO:0000313" key="4">
    <source>
        <dbReference type="EMBL" id="HIU35801.1"/>
    </source>
</evidence>
<name>A0A9D1LEF2_9FIRM</name>
<organism evidence="4 5">
    <name type="scientific">Candidatus Fimenecus excrementigallinarum</name>
    <dbReference type="NCBI Taxonomy" id="2840816"/>
    <lineage>
        <taxon>Bacteria</taxon>
        <taxon>Bacillati</taxon>
        <taxon>Bacillota</taxon>
        <taxon>Clostridia</taxon>
        <taxon>Candidatus Fimenecus</taxon>
    </lineage>
</organism>
<evidence type="ECO:0000256" key="2">
    <source>
        <dbReference type="SAM" id="MobiDB-lite"/>
    </source>
</evidence>
<dbReference type="FunFam" id="2.40.50.140:FF:000103">
    <property type="entry name" value="protein RRP5 homolog"/>
    <property type="match status" value="1"/>
</dbReference>
<reference evidence="4" key="1">
    <citation type="submission" date="2020-10" db="EMBL/GenBank/DDBJ databases">
        <authorList>
            <person name="Gilroy R."/>
        </authorList>
    </citation>
    <scope>NUCLEOTIDE SEQUENCE</scope>
    <source>
        <strain evidence="4">ChiGjej1B1-19959</strain>
    </source>
</reference>
<dbReference type="GO" id="GO:0006412">
    <property type="term" value="P:translation"/>
    <property type="evidence" value="ECO:0007669"/>
    <property type="project" value="TreeGrafter"/>
</dbReference>
<feature type="region of interest" description="Disordered" evidence="2">
    <location>
        <begin position="68"/>
        <end position="148"/>
    </location>
</feature>
<dbReference type="InterPro" id="IPR050437">
    <property type="entry name" value="Ribos_protein_bS1-like"/>
</dbReference>
<comment type="caution">
    <text evidence="4">The sequence shown here is derived from an EMBL/GenBank/DDBJ whole genome shotgun (WGS) entry which is preliminary data.</text>
</comment>
<dbReference type="InterPro" id="IPR012340">
    <property type="entry name" value="NA-bd_OB-fold"/>
</dbReference>
<gene>
    <name evidence="4" type="ORF">IAC53_04235</name>
</gene>
<evidence type="ECO:0000256" key="1">
    <source>
        <dbReference type="ARBA" id="ARBA00025604"/>
    </source>
</evidence>
<dbReference type="AlphaFoldDB" id="A0A9D1LEF2"/>
<dbReference type="GO" id="GO:0003735">
    <property type="term" value="F:structural constituent of ribosome"/>
    <property type="evidence" value="ECO:0007669"/>
    <property type="project" value="TreeGrafter"/>
</dbReference>
<dbReference type="SMART" id="SM00316">
    <property type="entry name" value="S1"/>
    <property type="match status" value="1"/>
</dbReference>
<dbReference type="Pfam" id="PF00575">
    <property type="entry name" value="S1"/>
    <property type="match status" value="1"/>
</dbReference>
<dbReference type="GO" id="GO:0003729">
    <property type="term" value="F:mRNA binding"/>
    <property type="evidence" value="ECO:0007669"/>
    <property type="project" value="TreeGrafter"/>
</dbReference>
<dbReference type="InterPro" id="IPR003029">
    <property type="entry name" value="S1_domain"/>
</dbReference>
<accession>A0A9D1LEF2</accession>
<reference evidence="4" key="2">
    <citation type="journal article" date="2021" name="PeerJ">
        <title>Extensive microbial diversity within the chicken gut microbiome revealed by metagenomics and culture.</title>
        <authorList>
            <person name="Gilroy R."/>
            <person name="Ravi A."/>
            <person name="Getino M."/>
            <person name="Pursley I."/>
            <person name="Horton D.L."/>
            <person name="Alikhan N.F."/>
            <person name="Baker D."/>
            <person name="Gharbi K."/>
            <person name="Hall N."/>
            <person name="Watson M."/>
            <person name="Adriaenssens E.M."/>
            <person name="Foster-Nyarko E."/>
            <person name="Jarju S."/>
            <person name="Secka A."/>
            <person name="Antonio M."/>
            <person name="Oren A."/>
            <person name="Chaudhuri R.R."/>
            <person name="La Ragione R."/>
            <person name="Hildebrand F."/>
            <person name="Pallen M.J."/>
        </authorList>
    </citation>
    <scope>NUCLEOTIDE SEQUENCE</scope>
    <source>
        <strain evidence="4">ChiGjej1B1-19959</strain>
    </source>
</reference>
<sequence length="148" mass="16474">MVEVGEILEGKVTGLTGFGAFVTLPGNVTGMVHISEVSHAYVNDIHDYLQEDQVVKVKVLDVTPEGKISLSIKKASPAPEGKQERPRRSGPPRQKSAPNVWRGNDTHREEPRTFEDMMARFKQVSDEKISDLKRATDGGRRGSYSKKR</sequence>
<feature type="domain" description="S1 motif" evidence="3">
    <location>
        <begin position="5"/>
        <end position="73"/>
    </location>
</feature>
<comment type="function">
    <text evidence="1">Binds mRNA; thus facilitating recognition of the initiation point. It is needed to translate mRNA with a short Shine-Dalgarno (SD) purine-rich sequence.</text>
</comment>
<evidence type="ECO:0000313" key="5">
    <source>
        <dbReference type="Proteomes" id="UP000824071"/>
    </source>
</evidence>
<evidence type="ECO:0000259" key="3">
    <source>
        <dbReference type="PROSITE" id="PS50126"/>
    </source>
</evidence>
<dbReference type="Proteomes" id="UP000824071">
    <property type="component" value="Unassembled WGS sequence"/>
</dbReference>
<dbReference type="PANTHER" id="PTHR10724">
    <property type="entry name" value="30S RIBOSOMAL PROTEIN S1"/>
    <property type="match status" value="1"/>
</dbReference>
<feature type="compositionally biased region" description="Basic and acidic residues" evidence="2">
    <location>
        <begin position="104"/>
        <end position="140"/>
    </location>
</feature>
<proteinExistence type="predicted"/>
<dbReference type="Gene3D" id="2.40.50.140">
    <property type="entry name" value="Nucleic acid-binding proteins"/>
    <property type="match status" value="1"/>
</dbReference>
<dbReference type="EMBL" id="DVMW01000028">
    <property type="protein sequence ID" value="HIU35801.1"/>
    <property type="molecule type" value="Genomic_DNA"/>
</dbReference>
<dbReference type="SUPFAM" id="SSF50249">
    <property type="entry name" value="Nucleic acid-binding proteins"/>
    <property type="match status" value="1"/>
</dbReference>
<dbReference type="PROSITE" id="PS50126">
    <property type="entry name" value="S1"/>
    <property type="match status" value="1"/>
</dbReference>
<protein>
    <submittedName>
        <fullName evidence="4">S1 RNA-binding domain-containing protein</fullName>
    </submittedName>
</protein>